<gene>
    <name evidence="6" type="ORF">ZBT109_0405</name>
</gene>
<dbReference type="PROSITE" id="PS50949">
    <property type="entry name" value="HTH_GNTR"/>
    <property type="match status" value="1"/>
</dbReference>
<keyword evidence="3" id="KW-0804">Transcription</keyword>
<keyword evidence="2" id="KW-0238">DNA-binding</keyword>
<dbReference type="PANTHER" id="PTHR43537">
    <property type="entry name" value="TRANSCRIPTIONAL REGULATOR, GNTR FAMILY"/>
    <property type="match status" value="1"/>
</dbReference>
<dbReference type="Proteomes" id="UP000267342">
    <property type="component" value="Chromosome"/>
</dbReference>
<evidence type="ECO:0000256" key="4">
    <source>
        <dbReference type="SAM" id="MobiDB-lite"/>
    </source>
</evidence>
<dbReference type="Pfam" id="PF00392">
    <property type="entry name" value="GntR"/>
    <property type="match status" value="1"/>
</dbReference>
<feature type="region of interest" description="Disordered" evidence="4">
    <location>
        <begin position="1"/>
        <end position="21"/>
    </location>
</feature>
<feature type="domain" description="HTH gntR-type" evidence="5">
    <location>
        <begin position="20"/>
        <end position="87"/>
    </location>
</feature>
<dbReference type="InterPro" id="IPR000524">
    <property type="entry name" value="Tscrpt_reg_HTH_GntR"/>
</dbReference>
<evidence type="ECO:0000256" key="1">
    <source>
        <dbReference type="ARBA" id="ARBA00023015"/>
    </source>
</evidence>
<dbReference type="STRING" id="1123510.GCA_000620025_00611"/>
<keyword evidence="1" id="KW-0805">Transcription regulation</keyword>
<dbReference type="SUPFAM" id="SSF46785">
    <property type="entry name" value="Winged helix' DNA-binding domain"/>
    <property type="match status" value="1"/>
</dbReference>
<protein>
    <submittedName>
        <fullName evidence="6">Transcriptional regulators</fullName>
    </submittedName>
</protein>
<dbReference type="SMART" id="SM00345">
    <property type="entry name" value="HTH_GNTR"/>
    <property type="match status" value="1"/>
</dbReference>
<dbReference type="SUPFAM" id="SSF48008">
    <property type="entry name" value="GntR ligand-binding domain-like"/>
    <property type="match status" value="1"/>
</dbReference>
<dbReference type="PANTHER" id="PTHR43537:SF39">
    <property type="entry name" value="HTH-TYPE TRANSCRIPTIONAL REGULATOR MCBR"/>
    <property type="match status" value="1"/>
</dbReference>
<dbReference type="SMART" id="SM00895">
    <property type="entry name" value="FCD"/>
    <property type="match status" value="1"/>
</dbReference>
<accession>A0A348HC42</accession>
<name>A0A348HC42_9GAMM</name>
<dbReference type="Gene3D" id="1.20.120.530">
    <property type="entry name" value="GntR ligand-binding domain-like"/>
    <property type="match status" value="1"/>
</dbReference>
<evidence type="ECO:0000259" key="5">
    <source>
        <dbReference type="PROSITE" id="PS50949"/>
    </source>
</evidence>
<dbReference type="Gene3D" id="1.10.10.10">
    <property type="entry name" value="Winged helix-like DNA-binding domain superfamily/Winged helix DNA-binding domain"/>
    <property type="match status" value="1"/>
</dbReference>
<dbReference type="KEGG" id="zpl:ZBT109_0405"/>
<dbReference type="Pfam" id="PF07729">
    <property type="entry name" value="FCD"/>
    <property type="match status" value="1"/>
</dbReference>
<evidence type="ECO:0000313" key="7">
    <source>
        <dbReference type="Proteomes" id="UP000267342"/>
    </source>
</evidence>
<evidence type="ECO:0000256" key="3">
    <source>
        <dbReference type="ARBA" id="ARBA00023163"/>
    </source>
</evidence>
<dbReference type="AlphaFoldDB" id="A0A348HC42"/>
<evidence type="ECO:0000313" key="6">
    <source>
        <dbReference type="EMBL" id="BBG29194.1"/>
    </source>
</evidence>
<proteinExistence type="predicted"/>
<dbReference type="InterPro" id="IPR036388">
    <property type="entry name" value="WH-like_DNA-bd_sf"/>
</dbReference>
<dbReference type="EMBL" id="AP018933">
    <property type="protein sequence ID" value="BBG29194.1"/>
    <property type="molecule type" value="Genomic_DNA"/>
</dbReference>
<dbReference type="GO" id="GO:0003700">
    <property type="term" value="F:DNA-binding transcription factor activity"/>
    <property type="evidence" value="ECO:0007669"/>
    <property type="project" value="InterPro"/>
</dbReference>
<reference evidence="6 7" key="1">
    <citation type="submission" date="2018-09" db="EMBL/GenBank/DDBJ databases">
        <title>Zymobacter palmae IAM14233 (=T109) whole genome analysis.</title>
        <authorList>
            <person name="Yanase H."/>
        </authorList>
    </citation>
    <scope>NUCLEOTIDE SEQUENCE [LARGE SCALE GENOMIC DNA]</scope>
    <source>
        <strain evidence="6 7">IAM14233</strain>
    </source>
</reference>
<sequence length="229" mass="25796">MNMNNTHQNRDTPDDAFAPKTRSATVHDQLCAQLCAGELAPGETISIRGIAQQHGCSAMPAREALRWLVAEGALEFIDSRRIIVPNVSRQRFEELLFARRQLETELSRQAFPHLGDNDVEALNRIDDAIGTAIADGDMTGYMRGNHAFHFHIYERSGSRVLLPLVKVLWMQYGPSMRYIASLWKNSTLADDFHVQIINALRQRDSERFCTAIAADIEQGMGLLTMQVTR</sequence>
<organism evidence="6 7">
    <name type="scientific">Zymobacter palmae</name>
    <dbReference type="NCBI Taxonomy" id="33074"/>
    <lineage>
        <taxon>Bacteria</taxon>
        <taxon>Pseudomonadati</taxon>
        <taxon>Pseudomonadota</taxon>
        <taxon>Gammaproteobacteria</taxon>
        <taxon>Oceanospirillales</taxon>
        <taxon>Halomonadaceae</taxon>
        <taxon>Zymobacter group</taxon>
        <taxon>Zymobacter</taxon>
    </lineage>
</organism>
<dbReference type="InterPro" id="IPR036390">
    <property type="entry name" value="WH_DNA-bd_sf"/>
</dbReference>
<dbReference type="InterPro" id="IPR008920">
    <property type="entry name" value="TF_FadR/GntR_C"/>
</dbReference>
<dbReference type="GO" id="GO:0003677">
    <property type="term" value="F:DNA binding"/>
    <property type="evidence" value="ECO:0007669"/>
    <property type="project" value="UniProtKB-KW"/>
</dbReference>
<evidence type="ECO:0000256" key="2">
    <source>
        <dbReference type="ARBA" id="ARBA00023125"/>
    </source>
</evidence>
<keyword evidence="7" id="KW-1185">Reference proteome</keyword>
<dbReference type="InterPro" id="IPR011711">
    <property type="entry name" value="GntR_C"/>
</dbReference>
<dbReference type="OrthoDB" id="9799812at2"/>